<evidence type="ECO:0000313" key="2">
    <source>
        <dbReference type="EMBL" id="KAF7837752.1"/>
    </source>
</evidence>
<dbReference type="Proteomes" id="UP000634136">
    <property type="component" value="Unassembled WGS sequence"/>
</dbReference>
<evidence type="ECO:0000313" key="3">
    <source>
        <dbReference type="Proteomes" id="UP000634136"/>
    </source>
</evidence>
<proteinExistence type="predicted"/>
<comment type="caution">
    <text evidence="2">The sequence shown here is derived from an EMBL/GenBank/DDBJ whole genome shotgun (WGS) entry which is preliminary data.</text>
</comment>
<feature type="region of interest" description="Disordered" evidence="1">
    <location>
        <begin position="1"/>
        <end position="22"/>
    </location>
</feature>
<sequence length="22" mass="2551">MGKSEGRWRHAITSHRNPTSKN</sequence>
<protein>
    <submittedName>
        <fullName evidence="2">Uncharacterized protein</fullName>
    </submittedName>
</protein>
<reference evidence="2" key="1">
    <citation type="submission" date="2020-09" db="EMBL/GenBank/DDBJ databases">
        <title>Genome-Enabled Discovery of Anthraquinone Biosynthesis in Senna tora.</title>
        <authorList>
            <person name="Kang S.-H."/>
            <person name="Pandey R.P."/>
            <person name="Lee C.-M."/>
            <person name="Sim J.-S."/>
            <person name="Jeong J.-T."/>
            <person name="Choi B.-S."/>
            <person name="Jung M."/>
            <person name="Ginzburg D."/>
            <person name="Zhao K."/>
            <person name="Won S.Y."/>
            <person name="Oh T.-J."/>
            <person name="Yu Y."/>
            <person name="Kim N.-H."/>
            <person name="Lee O.R."/>
            <person name="Lee T.-H."/>
            <person name="Bashyal P."/>
            <person name="Kim T.-S."/>
            <person name="Lee W.-H."/>
            <person name="Kawkins C."/>
            <person name="Kim C.-K."/>
            <person name="Kim J.S."/>
            <person name="Ahn B.O."/>
            <person name="Rhee S.Y."/>
            <person name="Sohng J.K."/>
        </authorList>
    </citation>
    <scope>NUCLEOTIDE SEQUENCE</scope>
    <source>
        <tissue evidence="2">Leaf</tissue>
    </source>
</reference>
<dbReference type="EMBL" id="JAAIUW010000003">
    <property type="protein sequence ID" value="KAF7837752.1"/>
    <property type="molecule type" value="Genomic_DNA"/>
</dbReference>
<keyword evidence="3" id="KW-1185">Reference proteome</keyword>
<dbReference type="AlphaFoldDB" id="A0A835CG97"/>
<accession>A0A835CG97</accession>
<organism evidence="2 3">
    <name type="scientific">Senna tora</name>
    <dbReference type="NCBI Taxonomy" id="362788"/>
    <lineage>
        <taxon>Eukaryota</taxon>
        <taxon>Viridiplantae</taxon>
        <taxon>Streptophyta</taxon>
        <taxon>Embryophyta</taxon>
        <taxon>Tracheophyta</taxon>
        <taxon>Spermatophyta</taxon>
        <taxon>Magnoliopsida</taxon>
        <taxon>eudicotyledons</taxon>
        <taxon>Gunneridae</taxon>
        <taxon>Pentapetalae</taxon>
        <taxon>rosids</taxon>
        <taxon>fabids</taxon>
        <taxon>Fabales</taxon>
        <taxon>Fabaceae</taxon>
        <taxon>Caesalpinioideae</taxon>
        <taxon>Cassia clade</taxon>
        <taxon>Senna</taxon>
    </lineage>
</organism>
<evidence type="ECO:0000256" key="1">
    <source>
        <dbReference type="SAM" id="MobiDB-lite"/>
    </source>
</evidence>
<name>A0A835CG97_9FABA</name>
<gene>
    <name evidence="2" type="ORF">G2W53_006234</name>
</gene>